<accession>A0A1M4N0P2</accession>
<comment type="cofactor">
    <cofactor evidence="5">
        <name>Mg(2+)</name>
        <dbReference type="ChEBI" id="CHEBI:18420"/>
    </cofactor>
</comment>
<organism evidence="6 7">
    <name type="scientific">Donghicola eburneus</name>
    <dbReference type="NCBI Taxonomy" id="393278"/>
    <lineage>
        <taxon>Bacteria</taxon>
        <taxon>Pseudomonadati</taxon>
        <taxon>Pseudomonadota</taxon>
        <taxon>Alphaproteobacteria</taxon>
        <taxon>Rhodobacterales</taxon>
        <taxon>Roseobacteraceae</taxon>
        <taxon>Donghicola</taxon>
    </lineage>
</organism>
<evidence type="ECO:0000313" key="7">
    <source>
        <dbReference type="Proteomes" id="UP000184085"/>
    </source>
</evidence>
<feature type="binding site" evidence="5">
    <location>
        <begin position="103"/>
        <end position="106"/>
    </location>
    <ligand>
        <name>substrate</name>
    </ligand>
</feature>
<dbReference type="GO" id="GO:0046872">
    <property type="term" value="F:metal ion binding"/>
    <property type="evidence" value="ECO:0007669"/>
    <property type="project" value="UniProtKB-KW"/>
</dbReference>
<reference evidence="7" key="1">
    <citation type="submission" date="2016-09" db="EMBL/GenBank/DDBJ databases">
        <authorList>
            <person name="Wibberg D."/>
        </authorList>
    </citation>
    <scope>NUCLEOTIDE SEQUENCE [LARGE SCALE GENOMIC DNA]</scope>
</reference>
<dbReference type="RefSeq" id="WP_072706239.1">
    <property type="nucleotide sequence ID" value="NZ_FMJB01000047.1"/>
</dbReference>
<dbReference type="PANTHER" id="PTHR33254:SF4">
    <property type="entry name" value="4-HYDROXY-4-METHYL-2-OXOGLUTARATE ALDOLASE 3-RELATED"/>
    <property type="match status" value="1"/>
</dbReference>
<dbReference type="SUPFAM" id="SSF89562">
    <property type="entry name" value="RraA-like"/>
    <property type="match status" value="1"/>
</dbReference>
<dbReference type="EMBL" id="FMJB01000047">
    <property type="protein sequence ID" value="SCM67595.1"/>
    <property type="molecule type" value="Genomic_DNA"/>
</dbReference>
<dbReference type="GO" id="GO:0008168">
    <property type="term" value="F:methyltransferase activity"/>
    <property type="evidence" value="ECO:0007669"/>
    <property type="project" value="UniProtKB-KW"/>
</dbReference>
<evidence type="ECO:0000256" key="4">
    <source>
        <dbReference type="ARBA" id="ARBA00030169"/>
    </source>
</evidence>
<feature type="binding site" evidence="5">
    <location>
        <position position="125"/>
    </location>
    <ligand>
        <name>substrate</name>
    </ligand>
</feature>
<evidence type="ECO:0000256" key="3">
    <source>
        <dbReference type="ARBA" id="ARBA00029596"/>
    </source>
</evidence>
<dbReference type="PANTHER" id="PTHR33254">
    <property type="entry name" value="4-HYDROXY-4-METHYL-2-OXOGLUTARATE ALDOLASE 3-RELATED"/>
    <property type="match status" value="1"/>
</dbReference>
<protein>
    <recommendedName>
        <fullName evidence="2">Putative 4-hydroxy-4-methyl-2-oxoglutarate aldolase</fullName>
    </recommendedName>
    <alternativeName>
        <fullName evidence="3">Regulator of ribonuclease activity homolog</fullName>
    </alternativeName>
    <alternativeName>
        <fullName evidence="4">RraA-like protein</fullName>
    </alternativeName>
</protein>
<keyword evidence="6" id="KW-0808">Transferase</keyword>
<name>A0A1M4N0P2_9RHOB</name>
<keyword evidence="7" id="KW-1185">Reference proteome</keyword>
<dbReference type="InterPro" id="IPR005493">
    <property type="entry name" value="RraA/RraA-like"/>
</dbReference>
<dbReference type="CDD" id="cd16841">
    <property type="entry name" value="RraA_family"/>
    <property type="match status" value="1"/>
</dbReference>
<proteinExistence type="predicted"/>
<sequence>MLEEPPILRIRRNFPRPTAAQIDAFRGVPTGFVCDAMNGAGSLDTAIAPIGAATTSGPVVGTAVVAENGPAEILATMAALSIVQAGDILLSAVHGHQGTSACGDLILGMMKNNDLAGFVTDGPMRDIEGIEEVGLPAWCTGLNPNSPYSKGPATVGDGAIVGGQYVCSGDIIVADRSGVVVIPHAKIDATIKALEEVKAAEDAFEAKVKGGAKSFLDLDAMVAEGKAVWID</sequence>
<dbReference type="InterPro" id="IPR036704">
    <property type="entry name" value="RraA/RraA-like_sf"/>
</dbReference>
<evidence type="ECO:0000313" key="6">
    <source>
        <dbReference type="EMBL" id="SCM67595.1"/>
    </source>
</evidence>
<dbReference type="Proteomes" id="UP000184085">
    <property type="component" value="Unassembled WGS sequence"/>
</dbReference>
<dbReference type="GO" id="GO:0032259">
    <property type="term" value="P:methylation"/>
    <property type="evidence" value="ECO:0007669"/>
    <property type="project" value="UniProtKB-KW"/>
</dbReference>
<dbReference type="Pfam" id="PF03737">
    <property type="entry name" value="RraA-like"/>
    <property type="match status" value="1"/>
</dbReference>
<keyword evidence="5" id="KW-0460">Magnesium</keyword>
<evidence type="ECO:0000256" key="5">
    <source>
        <dbReference type="PIRSR" id="PIRSR605493-1"/>
    </source>
</evidence>
<comment type="cofactor">
    <cofactor evidence="1">
        <name>a divalent metal cation</name>
        <dbReference type="ChEBI" id="CHEBI:60240"/>
    </cofactor>
</comment>
<dbReference type="AlphaFoldDB" id="A0A1M4N0P2"/>
<evidence type="ECO:0000256" key="1">
    <source>
        <dbReference type="ARBA" id="ARBA00001968"/>
    </source>
</evidence>
<keyword evidence="6" id="KW-0489">Methyltransferase</keyword>
<evidence type="ECO:0000256" key="2">
    <source>
        <dbReference type="ARBA" id="ARBA00016549"/>
    </source>
</evidence>
<keyword evidence="5" id="KW-0479">Metal-binding</keyword>
<feature type="binding site" evidence="5">
    <location>
        <position position="126"/>
    </location>
    <ligand>
        <name>Mg(2+)</name>
        <dbReference type="ChEBI" id="CHEBI:18420"/>
    </ligand>
</feature>
<dbReference type="Gene3D" id="3.50.30.40">
    <property type="entry name" value="Ribonuclease E inhibitor RraA/RraA-like"/>
    <property type="match status" value="1"/>
</dbReference>
<gene>
    <name evidence="6" type="ORF">KARMA_1796</name>
</gene>